<dbReference type="Pfam" id="PF06713">
    <property type="entry name" value="bPH_4"/>
    <property type="match status" value="1"/>
</dbReference>
<keyword evidence="1" id="KW-1133">Transmembrane helix</keyword>
<name>A0A354M650_9BACT</name>
<feature type="transmembrane region" description="Helical" evidence="1">
    <location>
        <begin position="21"/>
        <end position="39"/>
    </location>
</feature>
<keyword evidence="1" id="KW-0812">Transmembrane</keyword>
<dbReference type="GO" id="GO:0030153">
    <property type="term" value="P:bacteriocin immunity"/>
    <property type="evidence" value="ECO:0007669"/>
    <property type="project" value="InterPro"/>
</dbReference>
<accession>A0A354M650</accession>
<dbReference type="AlphaFoldDB" id="A0A354M650"/>
<evidence type="ECO:0000313" key="4">
    <source>
        <dbReference type="Proteomes" id="UP000262954"/>
    </source>
</evidence>
<feature type="domain" description="Uncharacterized protein YyaB-like PH" evidence="2">
    <location>
        <begin position="63"/>
        <end position="140"/>
    </location>
</feature>
<feature type="transmembrane region" description="Helical" evidence="1">
    <location>
        <begin position="45"/>
        <end position="67"/>
    </location>
</feature>
<protein>
    <recommendedName>
        <fullName evidence="2">Uncharacterized protein YyaB-like PH domain-containing protein</fullName>
    </recommendedName>
</protein>
<dbReference type="Proteomes" id="UP000262954">
    <property type="component" value="Unassembled WGS sequence"/>
</dbReference>
<gene>
    <name evidence="3" type="ORF">DDY73_13410</name>
</gene>
<reference evidence="3 4" key="1">
    <citation type="journal article" date="2018" name="Nat. Biotechnol.">
        <title>A standardized bacterial taxonomy based on genome phylogeny substantially revises the tree of life.</title>
        <authorList>
            <person name="Parks D.H."/>
            <person name="Chuvochina M."/>
            <person name="Waite D.W."/>
            <person name="Rinke C."/>
            <person name="Skarshewski A."/>
            <person name="Chaumeil P.A."/>
            <person name="Hugenholtz P."/>
        </authorList>
    </citation>
    <scope>NUCLEOTIDE SEQUENCE [LARGE SCALE GENOMIC DNA]</scope>
    <source>
        <strain evidence="3">UBA11482</strain>
    </source>
</reference>
<proteinExistence type="predicted"/>
<sequence>MLYLRKKSIFMQRTFKSKIGILTHILLLITIILLFYSMWIKSIVFLVIMLIINVLFVPSFIHTEYIFNNNMLYIKSGYLPVIKIKLDTISEIISHPKKNSLFTTNPTKRYALSSDQIILYCKDNRRIAISPYDKEGFIRETIKCNPDIKISE</sequence>
<dbReference type="InterPro" id="IPR009589">
    <property type="entry name" value="PH_YyaB-like"/>
</dbReference>
<evidence type="ECO:0000256" key="1">
    <source>
        <dbReference type="SAM" id="Phobius"/>
    </source>
</evidence>
<evidence type="ECO:0000259" key="2">
    <source>
        <dbReference type="Pfam" id="PF06713"/>
    </source>
</evidence>
<dbReference type="EMBL" id="DNWC01000168">
    <property type="protein sequence ID" value="HBJ09989.1"/>
    <property type="molecule type" value="Genomic_DNA"/>
</dbReference>
<evidence type="ECO:0000313" key="3">
    <source>
        <dbReference type="EMBL" id="HBJ09989.1"/>
    </source>
</evidence>
<organism evidence="3 4">
    <name type="scientific">Coprobacter fastidiosus</name>
    <dbReference type="NCBI Taxonomy" id="1099853"/>
    <lineage>
        <taxon>Bacteria</taxon>
        <taxon>Pseudomonadati</taxon>
        <taxon>Bacteroidota</taxon>
        <taxon>Bacteroidia</taxon>
        <taxon>Bacteroidales</taxon>
        <taxon>Barnesiellaceae</taxon>
        <taxon>Coprobacter</taxon>
    </lineage>
</organism>
<comment type="caution">
    <text evidence="3">The sequence shown here is derived from an EMBL/GenBank/DDBJ whole genome shotgun (WGS) entry which is preliminary data.</text>
</comment>
<keyword evidence="1" id="KW-0472">Membrane</keyword>